<dbReference type="RefSeq" id="WP_218327353.1">
    <property type="nucleotide sequence ID" value="NZ_JAHUZB010000008.1"/>
</dbReference>
<protein>
    <submittedName>
        <fullName evidence="2">SDR family oxidoreductase</fullName>
    </submittedName>
</protein>
<accession>A0ABS6TH47</accession>
<organism evidence="2 3">
    <name type="scientific">Enterococcus alishanensis</name>
    <dbReference type="NCBI Taxonomy" id="1303817"/>
    <lineage>
        <taxon>Bacteria</taxon>
        <taxon>Bacillati</taxon>
        <taxon>Bacillota</taxon>
        <taxon>Bacilli</taxon>
        <taxon>Lactobacillales</taxon>
        <taxon>Enterococcaceae</taxon>
        <taxon>Enterococcus</taxon>
    </lineage>
</organism>
<reference evidence="2 3" key="1">
    <citation type="submission" date="2021-06" db="EMBL/GenBank/DDBJ databases">
        <title>Enterococcus alishanensis sp. nov., a novel lactic acid bacterium isolated from fresh coffee beans.</title>
        <authorList>
            <person name="Chen Y.-S."/>
        </authorList>
    </citation>
    <scope>NUCLEOTIDE SEQUENCE [LARGE SCALE GENOMIC DNA]</scope>
    <source>
        <strain evidence="2 3">ALS3</strain>
    </source>
</reference>
<sequence>MKNYLDLTGHVAVVTGASSGLGREYAKALAENGAKVAIMARRVERLEEVKNEIEAAGGECLPVPVDVSNEDAVVSAVQKVVDHFGKIDILVNNAGAIKVTPSVELTLADWQKVVDVSLTGYFLMAREVGKHMIENNYGRIINTASMFGLIAGFHMTNLAYNATKGAVPNFTRSLAQEWAEYNITVNAIAPGMFPSEMMVMDDSVEQLLKFRAPVGRPGKIEELLGQLLLFASENSAYTTGQTIAIDGGWTAV</sequence>
<comment type="similarity">
    <text evidence="1">Belongs to the short-chain dehydrogenases/reductases (SDR) family.</text>
</comment>
<evidence type="ECO:0000313" key="3">
    <source>
        <dbReference type="Proteomes" id="UP000774130"/>
    </source>
</evidence>
<gene>
    <name evidence="2" type="ORF">KUA55_15760</name>
</gene>
<comment type="caution">
    <text evidence="2">The sequence shown here is derived from an EMBL/GenBank/DDBJ whole genome shotgun (WGS) entry which is preliminary data.</text>
</comment>
<dbReference type="InterPro" id="IPR050259">
    <property type="entry name" value="SDR"/>
</dbReference>
<evidence type="ECO:0000313" key="2">
    <source>
        <dbReference type="EMBL" id="MBV7392139.1"/>
    </source>
</evidence>
<dbReference type="EMBL" id="JAHUZB010000008">
    <property type="protein sequence ID" value="MBV7392139.1"/>
    <property type="molecule type" value="Genomic_DNA"/>
</dbReference>
<evidence type="ECO:0000256" key="1">
    <source>
        <dbReference type="ARBA" id="ARBA00006484"/>
    </source>
</evidence>
<proteinExistence type="inferred from homology"/>
<dbReference type="Proteomes" id="UP000774130">
    <property type="component" value="Unassembled WGS sequence"/>
</dbReference>
<dbReference type="PANTHER" id="PTHR42879">
    <property type="entry name" value="3-OXOACYL-(ACYL-CARRIER-PROTEIN) REDUCTASE"/>
    <property type="match status" value="1"/>
</dbReference>
<dbReference type="Pfam" id="PF00106">
    <property type="entry name" value="adh_short"/>
    <property type="match status" value="1"/>
</dbReference>
<dbReference type="PANTHER" id="PTHR42879:SF2">
    <property type="entry name" value="3-OXOACYL-[ACYL-CARRIER-PROTEIN] REDUCTASE FABG"/>
    <property type="match status" value="1"/>
</dbReference>
<name>A0ABS6TH47_9ENTE</name>
<dbReference type="InterPro" id="IPR002347">
    <property type="entry name" value="SDR_fam"/>
</dbReference>
<keyword evidence="3" id="KW-1185">Reference proteome</keyword>